<dbReference type="RefSeq" id="WP_075765927.1">
    <property type="nucleotide sequence ID" value="NZ_MJIL01000084.1"/>
</dbReference>
<comment type="caution">
    <text evidence="2">The sequence shown here is derived from an EMBL/GenBank/DDBJ whole genome shotgun (WGS) entry which is preliminary data.</text>
</comment>
<proteinExistence type="predicted"/>
<evidence type="ECO:0000313" key="3">
    <source>
        <dbReference type="Proteomes" id="UP000186905"/>
    </source>
</evidence>
<reference evidence="2 3" key="1">
    <citation type="submission" date="2016-09" db="EMBL/GenBank/DDBJ databases">
        <title>Photobacterium proteolyticum sp. nov. a protease producing bacterium isolated from ocean sediments of Laizhou Bay.</title>
        <authorList>
            <person name="Li Y."/>
        </authorList>
    </citation>
    <scope>NUCLEOTIDE SEQUENCE [LARGE SCALE GENOMIC DNA]</scope>
    <source>
        <strain evidence="2 3">13-12</strain>
    </source>
</reference>
<dbReference type="Pfam" id="PF07812">
    <property type="entry name" value="TfuA"/>
    <property type="match status" value="1"/>
</dbReference>
<name>A0A1Q9GIU2_9GAMM</name>
<sequence length="443" mass="50141">MRTIIFSGPTLTADKISTIIQADCRPPAKQGDIYLATHDKPDSIVLIDGYFESVPAVWHKEILYAISLGINVYGCSSMGALRAAELSSLGMKGFGFVFEQFHSGHLEDDDEVALVHGPAELGYPSLSTPMINIRATLDAAVAHHIIDASESAQLVLALKELHYPKRSFDNLKQYATKLMDKAKSQPLCNFIDSHSIDIKQQDALSLLQSLASSNADEIIPEKKRSHFAKTDAWERLVSKLDQQRKLELNSVTDEELDRELKLEGRYREYKQQAIARKAALRSAVSHLPDTHNLKKSALLELAFHQSALEKQELDFPKLALWANSQQVSSNEFDRLVETQSLLAWLDHCDQQTASEMLDILKLTNQFAEYQKKIEFKRAHQPQPLSDLALTEQELWDWYIARKQNTITTKDPNDLYLILGFTSREELAEAIAQDYHYYLQKGAK</sequence>
<organism evidence="2 3">
    <name type="scientific">Photobacterium proteolyticum</name>
    <dbReference type="NCBI Taxonomy" id="1903952"/>
    <lineage>
        <taxon>Bacteria</taxon>
        <taxon>Pseudomonadati</taxon>
        <taxon>Pseudomonadota</taxon>
        <taxon>Gammaproteobacteria</taxon>
        <taxon>Vibrionales</taxon>
        <taxon>Vibrionaceae</taxon>
        <taxon>Photobacterium</taxon>
    </lineage>
</organism>
<dbReference type="AlphaFoldDB" id="A0A1Q9GIU2"/>
<gene>
    <name evidence="2" type="ORF">BIT28_09440</name>
</gene>
<keyword evidence="3" id="KW-1185">Reference proteome</keyword>
<dbReference type="EMBL" id="MJIL01000084">
    <property type="protein sequence ID" value="OLQ74386.1"/>
    <property type="molecule type" value="Genomic_DNA"/>
</dbReference>
<dbReference type="Proteomes" id="UP000186905">
    <property type="component" value="Unassembled WGS sequence"/>
</dbReference>
<evidence type="ECO:0000259" key="1">
    <source>
        <dbReference type="Pfam" id="PF07812"/>
    </source>
</evidence>
<dbReference type="OrthoDB" id="118811at2"/>
<accession>A0A1Q9GIU2</accession>
<protein>
    <recommendedName>
        <fullName evidence="1">TfuA-like core domain-containing protein</fullName>
    </recommendedName>
</protein>
<feature type="domain" description="TfuA-like core" evidence="1">
    <location>
        <begin position="48"/>
        <end position="167"/>
    </location>
</feature>
<evidence type="ECO:0000313" key="2">
    <source>
        <dbReference type="EMBL" id="OLQ74386.1"/>
    </source>
</evidence>
<dbReference type="STRING" id="1903952.BIT28_09440"/>
<dbReference type="InterPro" id="IPR012924">
    <property type="entry name" value="TfuA_core"/>
</dbReference>